<reference evidence="3 4" key="1">
    <citation type="submission" date="2017-03" db="EMBL/GenBank/DDBJ databases">
        <authorList>
            <person name="Afonso C.L."/>
            <person name="Miller P.J."/>
            <person name="Scott M.A."/>
            <person name="Spackman E."/>
            <person name="Goraichik I."/>
            <person name="Dimitrov K.M."/>
            <person name="Suarez D.L."/>
            <person name="Swayne D.E."/>
        </authorList>
    </citation>
    <scope>NUCLEOTIDE SEQUENCE [LARGE SCALE GENOMIC DNA]</scope>
    <source>
        <strain evidence="3 4">CECT 7450</strain>
    </source>
</reference>
<evidence type="ECO:0000256" key="1">
    <source>
        <dbReference type="ARBA" id="ARBA00010613"/>
    </source>
</evidence>
<evidence type="ECO:0000259" key="2">
    <source>
        <dbReference type="PROSITE" id="PS50263"/>
    </source>
</evidence>
<protein>
    <submittedName>
        <fullName evidence="3">Aliphatic amidase</fullName>
        <ecNumber evidence="3">3.5.1.4</ecNumber>
    </submittedName>
</protein>
<organism evidence="3 4">
    <name type="scientific">Roseovarius albus</name>
    <dbReference type="NCBI Taxonomy" id="1247867"/>
    <lineage>
        <taxon>Bacteria</taxon>
        <taxon>Pseudomonadati</taxon>
        <taxon>Pseudomonadota</taxon>
        <taxon>Alphaproteobacteria</taxon>
        <taxon>Rhodobacterales</taxon>
        <taxon>Roseobacteraceae</taxon>
        <taxon>Roseovarius</taxon>
    </lineage>
</organism>
<dbReference type="PANTHER" id="PTHR23088:SF27">
    <property type="entry name" value="DEAMINATED GLUTATHIONE AMIDASE"/>
    <property type="match status" value="1"/>
</dbReference>
<dbReference type="PANTHER" id="PTHR23088">
    <property type="entry name" value="NITRILASE-RELATED"/>
    <property type="match status" value="1"/>
</dbReference>
<accession>A0A1X6Z9C9</accession>
<keyword evidence="3" id="KW-0378">Hydrolase</keyword>
<evidence type="ECO:0000313" key="4">
    <source>
        <dbReference type="Proteomes" id="UP000193061"/>
    </source>
</evidence>
<evidence type="ECO:0000313" key="3">
    <source>
        <dbReference type="EMBL" id="SLN44369.1"/>
    </source>
</evidence>
<dbReference type="InterPro" id="IPR003010">
    <property type="entry name" value="C-N_Hydrolase"/>
</dbReference>
<keyword evidence="4" id="KW-1185">Reference proteome</keyword>
<dbReference type="EMBL" id="FWFX01000006">
    <property type="protein sequence ID" value="SLN44369.1"/>
    <property type="molecule type" value="Genomic_DNA"/>
</dbReference>
<dbReference type="Pfam" id="PF00795">
    <property type="entry name" value="CN_hydrolase"/>
    <property type="match status" value="1"/>
</dbReference>
<dbReference type="CDD" id="cd07197">
    <property type="entry name" value="nitrilase"/>
    <property type="match status" value="1"/>
</dbReference>
<dbReference type="GO" id="GO:0004040">
    <property type="term" value="F:amidase activity"/>
    <property type="evidence" value="ECO:0007669"/>
    <property type="project" value="UniProtKB-EC"/>
</dbReference>
<name>A0A1X6Z9C9_9RHOB</name>
<dbReference type="PROSITE" id="PS01227">
    <property type="entry name" value="UPF0012"/>
    <property type="match status" value="1"/>
</dbReference>
<dbReference type="AlphaFoldDB" id="A0A1X6Z9C9"/>
<dbReference type="EC" id="3.5.1.4" evidence="3"/>
<dbReference type="Gene3D" id="3.60.110.10">
    <property type="entry name" value="Carbon-nitrogen hydrolase"/>
    <property type="match status" value="1"/>
</dbReference>
<dbReference type="InterPro" id="IPR036526">
    <property type="entry name" value="C-N_Hydrolase_sf"/>
</dbReference>
<dbReference type="SUPFAM" id="SSF56317">
    <property type="entry name" value="Carbon-nitrogen hydrolase"/>
    <property type="match status" value="1"/>
</dbReference>
<dbReference type="PROSITE" id="PS50263">
    <property type="entry name" value="CN_HYDROLASE"/>
    <property type="match status" value="1"/>
</dbReference>
<feature type="domain" description="CN hydrolase" evidence="2">
    <location>
        <begin position="1"/>
        <end position="232"/>
    </location>
</feature>
<sequence>MTKFAIGGIQMHLGVHDNMPEMKKRLAIMMHLYPWVEMVVFSELCHSGPSPQSAQPRDGEYETQCRELAQKYGIWLIPGSYYEKGEVDGVIYNTSPVINPAGEIVTRYRKMFPFTPYETHTTPGTEVCTFDVPHVGKFGMSICYDIWFPELTRTMVSQGAEVIINPVLASFVDRHADLVIAQASAAMFQSYVFAINGLMAGGNGYSRVIDPAGQLLHDGSVNEELIPIEVDFDLVRRQRQQGLLNMGQPLKSFRDTDMTFPIYNNGSHQTEYLNSLGPLEKAKRPVRG</sequence>
<gene>
    <name evidence="3" type="primary">amiE</name>
    <name evidence="3" type="ORF">ROA7450_02148</name>
</gene>
<dbReference type="Proteomes" id="UP000193061">
    <property type="component" value="Unassembled WGS sequence"/>
</dbReference>
<dbReference type="RefSeq" id="WP_085805678.1">
    <property type="nucleotide sequence ID" value="NZ_FWFX01000006.1"/>
</dbReference>
<dbReference type="InterPro" id="IPR001110">
    <property type="entry name" value="UPF0012_CS"/>
</dbReference>
<dbReference type="OrthoDB" id="9803803at2"/>
<proteinExistence type="inferred from homology"/>
<comment type="similarity">
    <text evidence="1">Belongs to the carbon-nitrogen hydrolase superfamily. NIT1/NIT2 family.</text>
</comment>